<dbReference type="CAZy" id="GT4">
    <property type="family name" value="Glycosyltransferase Family 4"/>
</dbReference>
<dbReference type="RefSeq" id="WP_011744676.1">
    <property type="nucleotide sequence ID" value="NC_008639.1"/>
</dbReference>
<reference evidence="1 2" key="1">
    <citation type="submission" date="2006-12" db="EMBL/GenBank/DDBJ databases">
        <title>Complete sequence of Chlorobium phaeobacteroides DSM 266.</title>
        <authorList>
            <consortium name="US DOE Joint Genome Institute"/>
            <person name="Copeland A."/>
            <person name="Lucas S."/>
            <person name="Lapidus A."/>
            <person name="Barry K."/>
            <person name="Detter J.C."/>
            <person name="Glavina del Rio T."/>
            <person name="Hammon N."/>
            <person name="Israni S."/>
            <person name="Pitluck S."/>
            <person name="Goltsman E."/>
            <person name="Schmutz J."/>
            <person name="Larimer F."/>
            <person name="Land M."/>
            <person name="Hauser L."/>
            <person name="Mikhailova N."/>
            <person name="Li T."/>
            <person name="Overmann J."/>
            <person name="Bryant D.A."/>
            <person name="Richardson P."/>
        </authorList>
    </citation>
    <scope>NUCLEOTIDE SEQUENCE [LARGE SCALE GENOMIC DNA]</scope>
    <source>
        <strain evidence="1 2">DSM 266</strain>
    </source>
</reference>
<dbReference type="eggNOG" id="COG0438">
    <property type="taxonomic scope" value="Bacteria"/>
</dbReference>
<evidence type="ECO:0000313" key="1">
    <source>
        <dbReference type="EMBL" id="ABL64848.1"/>
    </source>
</evidence>
<dbReference type="AlphaFoldDB" id="A1BEM1"/>
<proteinExistence type="predicted"/>
<sequence>MMMLSRVYEKMQDDFDITHAHLEYLTLPNACKTRTPTVLTMHGRLDQGDSPTMLRLYRDMASVSISNSRRRPLENINRINTIHHGYPAFSFELNEHPVDYVLNPGRFSEEKKPDQAIMLAKECNMPLKNAKALLNTINRPEPFGLVMIVALACGTPVIVRGCGSGSDHAWKKRVSIFRFCSEWGQLLPAKYCWFTATAVNKSNDDSSLSGLTSLIVNILNITSCANTR</sequence>
<dbReference type="Gene3D" id="3.40.50.2000">
    <property type="entry name" value="Glycogen Phosphorylase B"/>
    <property type="match status" value="3"/>
</dbReference>
<dbReference type="KEGG" id="cph:Cpha266_0797"/>
<dbReference type="SUPFAM" id="SSF53756">
    <property type="entry name" value="UDP-Glycosyltransferase/glycogen phosphorylase"/>
    <property type="match status" value="1"/>
</dbReference>
<dbReference type="Proteomes" id="UP000008701">
    <property type="component" value="Chromosome"/>
</dbReference>
<keyword evidence="2" id="KW-1185">Reference proteome</keyword>
<dbReference type="STRING" id="290317.Cpha266_0797"/>
<dbReference type="EMBL" id="CP000492">
    <property type="protein sequence ID" value="ABL64848.1"/>
    <property type="molecule type" value="Genomic_DNA"/>
</dbReference>
<organism evidence="1 2">
    <name type="scientific">Chlorobium phaeobacteroides (strain DSM 266 / SMG 266 / 2430)</name>
    <dbReference type="NCBI Taxonomy" id="290317"/>
    <lineage>
        <taxon>Bacteria</taxon>
        <taxon>Pseudomonadati</taxon>
        <taxon>Chlorobiota</taxon>
        <taxon>Chlorobiia</taxon>
        <taxon>Chlorobiales</taxon>
        <taxon>Chlorobiaceae</taxon>
        <taxon>Chlorobium/Pelodictyon group</taxon>
        <taxon>Chlorobium</taxon>
    </lineage>
</organism>
<name>A1BEM1_CHLPD</name>
<protein>
    <submittedName>
        <fullName evidence="1">Uncharacterized protein</fullName>
    </submittedName>
</protein>
<dbReference type="HOGENOM" id="CLU_1213048_0_0_10"/>
<gene>
    <name evidence="1" type="ordered locus">Cpha266_0797</name>
</gene>
<evidence type="ECO:0000313" key="2">
    <source>
        <dbReference type="Proteomes" id="UP000008701"/>
    </source>
</evidence>
<accession>A1BEM1</accession>